<evidence type="ECO:0008006" key="4">
    <source>
        <dbReference type="Google" id="ProtNLM"/>
    </source>
</evidence>
<sequence>MSAPPLPQPCFVIGVTGHRASHASFPQDTSELDQVLAQIFDRIDAALVEVTSPDGEPCACSVTLVTLLADGTDHCAAELALAREWQLVTPLPFGRRLNTAINAGPQSPADARAILDGKPVADEATAGRVAAIESLAAKARVFELADQDAAVKESFLAAIGQPQDIKAVTTFEHVSSRRAALAGTVLIEQSDLIVAVWDGQSTDPVGGTGHTVAEALAKGSPVLWINPENPPHWRILRAPESLHGRHGDEKADQSLEHVVASAVSLQAPEAKGRFAGIATIGAQCWRDQSGLASHAFRRIESVFGERRFSARFASLRQQYELPSQIGAGSHKGLVDAITALPAGDKALPGKVESEVLRRFAWTDAISASLSDRYRSGMVINFLLGAAAIIVGTLYLPLVDVTQKWIFAALELLLLLAIVANTANGLRARLHGRWFETRRAAEYLRHSPMMVALGIARPTGVWPQGVKSWWPEWYVRHSLRGIGLPEAQVDRAYLRAILAMMRDLHVDPQRSYHRGKAERLNRVHHGLDHLSELSFAAAIGVVSLYLALAALAHFGQIDAVWLGKAAKWFTVAAVALPTIGGAIAAIRYYGDFERFAEISEVTAEKLDHVAERVGLLLDAPHDSLDFGAVARIMHDTDEIVFSEIQNWQAVFSGKRTTIPA</sequence>
<keyword evidence="1" id="KW-1133">Transmembrane helix</keyword>
<evidence type="ECO:0000313" key="2">
    <source>
        <dbReference type="EMBL" id="MXP31421.1"/>
    </source>
</evidence>
<dbReference type="OrthoDB" id="2968017at2"/>
<reference evidence="2 3" key="1">
    <citation type="submission" date="2019-12" db="EMBL/GenBank/DDBJ databases">
        <title>Genomic-based taxomic classification of the family Erythrobacteraceae.</title>
        <authorList>
            <person name="Xu L."/>
        </authorList>
    </citation>
    <scope>NUCLEOTIDE SEQUENCE [LARGE SCALE GENOMIC DNA]</scope>
    <source>
        <strain evidence="2 3">JCM 16677</strain>
    </source>
</reference>
<comment type="caution">
    <text evidence="2">The sequence shown here is derived from an EMBL/GenBank/DDBJ whole genome shotgun (WGS) entry which is preliminary data.</text>
</comment>
<keyword evidence="1" id="KW-0472">Membrane</keyword>
<keyword evidence="1" id="KW-0812">Transmembrane</keyword>
<accession>A0A845ARF7</accession>
<dbReference type="RefSeq" id="WP_160778866.1">
    <property type="nucleotide sequence ID" value="NZ_BAAAZF010000001.1"/>
</dbReference>
<feature type="transmembrane region" description="Helical" evidence="1">
    <location>
        <begin position="532"/>
        <end position="553"/>
    </location>
</feature>
<organism evidence="2 3">
    <name type="scientific">Parerythrobacter jejuensis</name>
    <dbReference type="NCBI Taxonomy" id="795812"/>
    <lineage>
        <taxon>Bacteria</taxon>
        <taxon>Pseudomonadati</taxon>
        <taxon>Pseudomonadota</taxon>
        <taxon>Alphaproteobacteria</taxon>
        <taxon>Sphingomonadales</taxon>
        <taxon>Erythrobacteraceae</taxon>
        <taxon>Parerythrobacter</taxon>
    </lineage>
</organism>
<protein>
    <recommendedName>
        <fullName evidence="4">SMODS and SLOG-associating 2TM effector domain-containing protein</fullName>
    </recommendedName>
</protein>
<proteinExistence type="predicted"/>
<gene>
    <name evidence="2" type="ORF">GRI94_06260</name>
</gene>
<feature type="transmembrane region" description="Helical" evidence="1">
    <location>
        <begin position="565"/>
        <end position="588"/>
    </location>
</feature>
<feature type="transmembrane region" description="Helical" evidence="1">
    <location>
        <begin position="404"/>
        <end position="422"/>
    </location>
</feature>
<keyword evidence="3" id="KW-1185">Reference proteome</keyword>
<name>A0A845ARF7_9SPHN</name>
<evidence type="ECO:0000256" key="1">
    <source>
        <dbReference type="SAM" id="Phobius"/>
    </source>
</evidence>
<evidence type="ECO:0000313" key="3">
    <source>
        <dbReference type="Proteomes" id="UP000446786"/>
    </source>
</evidence>
<dbReference type="Proteomes" id="UP000446786">
    <property type="component" value="Unassembled WGS sequence"/>
</dbReference>
<dbReference type="EMBL" id="WTYE01000001">
    <property type="protein sequence ID" value="MXP31421.1"/>
    <property type="molecule type" value="Genomic_DNA"/>
</dbReference>
<feature type="transmembrane region" description="Helical" evidence="1">
    <location>
        <begin position="378"/>
        <end position="398"/>
    </location>
</feature>
<dbReference type="AlphaFoldDB" id="A0A845ARF7"/>